<dbReference type="PROSITE" id="PS51294">
    <property type="entry name" value="HTH_MYB"/>
    <property type="match status" value="2"/>
</dbReference>
<dbReference type="GO" id="GO:0045944">
    <property type="term" value="P:positive regulation of transcription by RNA polymerase II"/>
    <property type="evidence" value="ECO:0007669"/>
    <property type="project" value="TreeGrafter"/>
</dbReference>
<feature type="region of interest" description="Disordered" evidence="1">
    <location>
        <begin position="499"/>
        <end position="539"/>
    </location>
</feature>
<evidence type="ECO:0000313" key="5">
    <source>
        <dbReference type="Proteomes" id="UP000749646"/>
    </source>
</evidence>
<feature type="domain" description="HTH myb-type" evidence="3">
    <location>
        <begin position="80"/>
        <end position="116"/>
    </location>
</feature>
<dbReference type="Proteomes" id="UP000749646">
    <property type="component" value="Unassembled WGS sequence"/>
</dbReference>
<evidence type="ECO:0000313" key="4">
    <source>
        <dbReference type="EMBL" id="KAF9987911.1"/>
    </source>
</evidence>
<feature type="compositionally biased region" description="Polar residues" evidence="1">
    <location>
        <begin position="190"/>
        <end position="204"/>
    </location>
</feature>
<dbReference type="InterPro" id="IPR050560">
    <property type="entry name" value="MYB_TF"/>
</dbReference>
<dbReference type="GO" id="GO:0000981">
    <property type="term" value="F:DNA-binding transcription factor activity, RNA polymerase II-specific"/>
    <property type="evidence" value="ECO:0007669"/>
    <property type="project" value="TreeGrafter"/>
</dbReference>
<dbReference type="SUPFAM" id="SSF46689">
    <property type="entry name" value="Homeodomain-like"/>
    <property type="match status" value="1"/>
</dbReference>
<feature type="domain" description="Myb-like" evidence="2">
    <location>
        <begin position="36"/>
        <end position="77"/>
    </location>
</feature>
<protein>
    <submittedName>
        <fullName evidence="4">Myb- protein A</fullName>
    </submittedName>
</protein>
<dbReference type="SMART" id="SM00717">
    <property type="entry name" value="SANT"/>
    <property type="match status" value="3"/>
</dbReference>
<dbReference type="InterPro" id="IPR009057">
    <property type="entry name" value="Homeodomain-like_sf"/>
</dbReference>
<keyword evidence="5" id="KW-1185">Reference proteome</keyword>
<feature type="region of interest" description="Disordered" evidence="1">
    <location>
        <begin position="182"/>
        <end position="204"/>
    </location>
</feature>
<evidence type="ECO:0000259" key="2">
    <source>
        <dbReference type="PROSITE" id="PS50090"/>
    </source>
</evidence>
<name>A0A9P6MBJ3_9FUNG</name>
<sequence length="539" mass="59951">MDHGSGMRQVWLNASSLAGSRCGTCVCSRHEEKCVDHLLNEAVNTFGTKAWKSVADYAFPDGSRDRNECMHRWRVLFSIKPRQVKGPWTEEEDRKLRDLVNEYGPEKWVFIASRIGTRTVNKSPFTHEEDMTILQLYSQIGSKWAEMAKRMPGRPDNSIKNHFNTTMQRKKRRMSMPSIHSGYHLRDQSQDNGFSTSPRSHTQLSLGGEYNKRLMSALSPPITIGMSTHPISMARFMPYERRHSLPVPPTMVPQISSTSPLGSQVTVPSKTLILPSPPKTPDVGRRKNSLSSWSVTPPPPPPPIQSLGGYNAMQTPCGSSSPTASSSPRTSSQVTLPGISFFILACEQRSPLLKQLNAPVLSPLQNYSRQHLSSSSCSHLLASSAMISEPSVSQRSDGTSNKASFSNSVPCLQSTMYPQFRLSRSAYFMRSESPDDSFMNLDSSPSRGTIQMDSIIDEDGCGHSVKREPSQERDGHPSSHIAYGDITHIRSNMDKLYSNESISLTEDEDLDEDDFYDDDDDDDDDDEDSNDEPAGSIGD</sequence>
<dbReference type="OrthoDB" id="2143914at2759"/>
<dbReference type="AlphaFoldDB" id="A0A9P6MBJ3"/>
<dbReference type="CDD" id="cd00167">
    <property type="entry name" value="SANT"/>
    <property type="match status" value="2"/>
</dbReference>
<dbReference type="EMBL" id="JAAAHW010003152">
    <property type="protein sequence ID" value="KAF9987911.1"/>
    <property type="molecule type" value="Genomic_DNA"/>
</dbReference>
<evidence type="ECO:0000256" key="1">
    <source>
        <dbReference type="SAM" id="MobiDB-lite"/>
    </source>
</evidence>
<comment type="caution">
    <text evidence="4">The sequence shown here is derived from an EMBL/GenBank/DDBJ whole genome shotgun (WGS) entry which is preliminary data.</text>
</comment>
<dbReference type="PANTHER" id="PTHR45614:SF25">
    <property type="entry name" value="MYB PROTEIN"/>
    <property type="match status" value="1"/>
</dbReference>
<dbReference type="InterPro" id="IPR017930">
    <property type="entry name" value="Myb_dom"/>
</dbReference>
<feature type="compositionally biased region" description="Acidic residues" evidence="1">
    <location>
        <begin position="505"/>
        <end position="531"/>
    </location>
</feature>
<dbReference type="PROSITE" id="PS50090">
    <property type="entry name" value="MYB_LIKE"/>
    <property type="match status" value="2"/>
</dbReference>
<dbReference type="Pfam" id="PF00249">
    <property type="entry name" value="Myb_DNA-binding"/>
    <property type="match status" value="2"/>
</dbReference>
<gene>
    <name evidence="4" type="primary">MYBL1</name>
    <name evidence="4" type="ORF">BGZ65_001345</name>
</gene>
<organism evidence="4 5">
    <name type="scientific">Modicella reniformis</name>
    <dbReference type="NCBI Taxonomy" id="1440133"/>
    <lineage>
        <taxon>Eukaryota</taxon>
        <taxon>Fungi</taxon>
        <taxon>Fungi incertae sedis</taxon>
        <taxon>Mucoromycota</taxon>
        <taxon>Mortierellomycotina</taxon>
        <taxon>Mortierellomycetes</taxon>
        <taxon>Mortierellales</taxon>
        <taxon>Mortierellaceae</taxon>
        <taxon>Modicella</taxon>
    </lineage>
</organism>
<feature type="compositionally biased region" description="Low complexity" evidence="1">
    <location>
        <begin position="315"/>
        <end position="331"/>
    </location>
</feature>
<dbReference type="InterPro" id="IPR001005">
    <property type="entry name" value="SANT/Myb"/>
</dbReference>
<proteinExistence type="predicted"/>
<feature type="compositionally biased region" description="Basic and acidic residues" evidence="1">
    <location>
        <begin position="465"/>
        <end position="477"/>
    </location>
</feature>
<dbReference type="PANTHER" id="PTHR45614">
    <property type="entry name" value="MYB PROTEIN-RELATED"/>
    <property type="match status" value="1"/>
</dbReference>
<feature type="region of interest" description="Disordered" evidence="1">
    <location>
        <begin position="459"/>
        <end position="485"/>
    </location>
</feature>
<reference evidence="4" key="1">
    <citation type="journal article" date="2020" name="Fungal Divers.">
        <title>Resolving the Mortierellaceae phylogeny through synthesis of multi-gene phylogenetics and phylogenomics.</title>
        <authorList>
            <person name="Vandepol N."/>
            <person name="Liber J."/>
            <person name="Desiro A."/>
            <person name="Na H."/>
            <person name="Kennedy M."/>
            <person name="Barry K."/>
            <person name="Grigoriev I.V."/>
            <person name="Miller A.N."/>
            <person name="O'Donnell K."/>
            <person name="Stajich J.E."/>
            <person name="Bonito G."/>
        </authorList>
    </citation>
    <scope>NUCLEOTIDE SEQUENCE</scope>
    <source>
        <strain evidence="4">MES-2147</strain>
    </source>
</reference>
<feature type="compositionally biased region" description="Polar residues" evidence="1">
    <location>
        <begin position="255"/>
        <end position="269"/>
    </location>
</feature>
<dbReference type="GO" id="GO:0000978">
    <property type="term" value="F:RNA polymerase II cis-regulatory region sequence-specific DNA binding"/>
    <property type="evidence" value="ECO:0007669"/>
    <property type="project" value="TreeGrafter"/>
</dbReference>
<dbReference type="GO" id="GO:0005634">
    <property type="term" value="C:nucleus"/>
    <property type="evidence" value="ECO:0007669"/>
    <property type="project" value="TreeGrafter"/>
</dbReference>
<feature type="domain" description="HTH myb-type" evidence="3">
    <location>
        <begin position="117"/>
        <end position="171"/>
    </location>
</feature>
<feature type="region of interest" description="Disordered" evidence="1">
    <location>
        <begin position="255"/>
        <end position="331"/>
    </location>
</feature>
<dbReference type="Gene3D" id="1.10.10.60">
    <property type="entry name" value="Homeodomain-like"/>
    <property type="match status" value="3"/>
</dbReference>
<dbReference type="GO" id="GO:0000278">
    <property type="term" value="P:mitotic cell cycle"/>
    <property type="evidence" value="ECO:0007669"/>
    <property type="project" value="TreeGrafter"/>
</dbReference>
<feature type="domain" description="Myb-like" evidence="2">
    <location>
        <begin position="80"/>
        <end position="167"/>
    </location>
</feature>
<evidence type="ECO:0000259" key="3">
    <source>
        <dbReference type="PROSITE" id="PS51294"/>
    </source>
</evidence>
<accession>A0A9P6MBJ3</accession>